<keyword evidence="2" id="KW-0479">Metal-binding</keyword>
<evidence type="ECO:0000313" key="9">
    <source>
        <dbReference type="Proteomes" id="UP000324797"/>
    </source>
</evidence>
<dbReference type="InterPro" id="IPR003154">
    <property type="entry name" value="S1/P1nuclease"/>
</dbReference>
<dbReference type="GO" id="GO:0006308">
    <property type="term" value="P:DNA catabolic process"/>
    <property type="evidence" value="ECO:0007669"/>
    <property type="project" value="InterPro"/>
</dbReference>
<dbReference type="SUPFAM" id="SSF48537">
    <property type="entry name" value="Phospholipase C/P1 nuclease"/>
    <property type="match status" value="1"/>
</dbReference>
<evidence type="ECO:0000256" key="1">
    <source>
        <dbReference type="ARBA" id="ARBA00022722"/>
    </source>
</evidence>
<keyword evidence="4" id="KW-0378">Hydrolase</keyword>
<dbReference type="PANTHER" id="PTHR33146">
    <property type="entry name" value="ENDONUCLEASE 4"/>
    <property type="match status" value="1"/>
</dbReference>
<dbReference type="GO" id="GO:0003676">
    <property type="term" value="F:nucleic acid binding"/>
    <property type="evidence" value="ECO:0007669"/>
    <property type="project" value="InterPro"/>
</dbReference>
<dbReference type="CDD" id="cd11010">
    <property type="entry name" value="S1-P1_nuclease"/>
    <property type="match status" value="1"/>
</dbReference>
<evidence type="ECO:0000256" key="3">
    <source>
        <dbReference type="ARBA" id="ARBA00022759"/>
    </source>
</evidence>
<reference evidence="8 9" key="1">
    <citation type="submission" date="2019-08" db="EMBL/GenBank/DDBJ databases">
        <title>Bradyrhizobium hipponensis sp. nov., a rhizobium isolated from a Lupinus angustifolius root nodule in Tunisia.</title>
        <authorList>
            <person name="Off K."/>
            <person name="Rejili M."/>
            <person name="Mars M."/>
            <person name="Brachmann A."/>
            <person name="Marin M."/>
        </authorList>
    </citation>
    <scope>NUCLEOTIDE SEQUENCE [LARGE SCALE GENOMIC DNA]</scope>
    <source>
        <strain evidence="9">aSej3</strain>
    </source>
</reference>
<dbReference type="GO" id="GO:0016788">
    <property type="term" value="F:hydrolase activity, acting on ester bonds"/>
    <property type="evidence" value="ECO:0007669"/>
    <property type="project" value="InterPro"/>
</dbReference>
<keyword evidence="6" id="KW-0325">Glycoprotein</keyword>
<accession>A0A5S4YM14</accession>
<keyword evidence="9" id="KW-1185">Reference proteome</keyword>
<sequence>MIAKAALAIAMVWLPTSAALAFGQEGHSIIGEIANRRLTAQALTAVENALGRGHSLAAVGSWADDVRDARPTTYNWHFVDLPLAADAYDANRDCKLVPAKGDCIIAELGRLKKELSCAPTNEAKAEALKFTVHFVGDVHQPLHTVLEKRGGNGVDVTSMIKGNTCRPTANDPNKCVTASNLHQMWDGVLITRFVWNWGSYVDRLEEGWLKSPEAANAEQGSIQDWVEQSHKEARIAWDAVPADTKLTDDYLSAMVPILDRQLGRGGLRLARFLNEAYANTDCSGQ</sequence>
<keyword evidence="5" id="KW-1015">Disulfide bond</keyword>
<keyword evidence="1" id="KW-0540">Nuclease</keyword>
<organism evidence="8 9">
    <name type="scientific">Bradyrhizobium hipponense</name>
    <dbReference type="NCBI Taxonomy" id="2605638"/>
    <lineage>
        <taxon>Bacteria</taxon>
        <taxon>Pseudomonadati</taxon>
        <taxon>Pseudomonadota</taxon>
        <taxon>Alphaproteobacteria</taxon>
        <taxon>Hyphomicrobiales</taxon>
        <taxon>Nitrobacteraceae</taxon>
        <taxon>Bradyrhizobium</taxon>
    </lineage>
</organism>
<dbReference type="Proteomes" id="UP000324797">
    <property type="component" value="Unassembled WGS sequence"/>
</dbReference>
<dbReference type="PANTHER" id="PTHR33146:SF26">
    <property type="entry name" value="ENDONUCLEASE 4"/>
    <property type="match status" value="1"/>
</dbReference>
<keyword evidence="3" id="KW-0255">Endonuclease</keyword>
<evidence type="ECO:0000313" key="8">
    <source>
        <dbReference type="EMBL" id="TYO61379.1"/>
    </source>
</evidence>
<evidence type="ECO:0000256" key="2">
    <source>
        <dbReference type="ARBA" id="ARBA00022723"/>
    </source>
</evidence>
<dbReference type="EMBL" id="VSTH01000184">
    <property type="protein sequence ID" value="TYO61379.1"/>
    <property type="molecule type" value="Genomic_DNA"/>
</dbReference>
<dbReference type="Gene3D" id="1.10.575.10">
    <property type="entry name" value="P1 Nuclease"/>
    <property type="match status" value="1"/>
</dbReference>
<proteinExistence type="predicted"/>
<feature type="signal peptide" evidence="7">
    <location>
        <begin position="1"/>
        <end position="21"/>
    </location>
</feature>
<dbReference type="InterPro" id="IPR008947">
    <property type="entry name" value="PLipase_C/P1_nuclease_dom_sf"/>
</dbReference>
<comment type="caution">
    <text evidence="8">The sequence shown here is derived from an EMBL/GenBank/DDBJ whole genome shotgun (WGS) entry which is preliminary data.</text>
</comment>
<feature type="chain" id="PRO_5024441208" evidence="7">
    <location>
        <begin position="22"/>
        <end position="285"/>
    </location>
</feature>
<evidence type="ECO:0000256" key="6">
    <source>
        <dbReference type="ARBA" id="ARBA00023180"/>
    </source>
</evidence>
<evidence type="ECO:0000256" key="5">
    <source>
        <dbReference type="ARBA" id="ARBA00023157"/>
    </source>
</evidence>
<dbReference type="GO" id="GO:0046872">
    <property type="term" value="F:metal ion binding"/>
    <property type="evidence" value="ECO:0007669"/>
    <property type="project" value="UniProtKB-KW"/>
</dbReference>
<dbReference type="AlphaFoldDB" id="A0A5S4YM14"/>
<protein>
    <submittedName>
        <fullName evidence="8">S1/P1 nuclease</fullName>
    </submittedName>
</protein>
<evidence type="ECO:0000256" key="4">
    <source>
        <dbReference type="ARBA" id="ARBA00022801"/>
    </source>
</evidence>
<evidence type="ECO:0000256" key="7">
    <source>
        <dbReference type="SAM" id="SignalP"/>
    </source>
</evidence>
<dbReference type="Pfam" id="PF02265">
    <property type="entry name" value="S1-P1_nuclease"/>
    <property type="match status" value="1"/>
</dbReference>
<dbReference type="RefSeq" id="WP_148745107.1">
    <property type="nucleotide sequence ID" value="NZ_VSTH01000184.1"/>
</dbReference>
<name>A0A5S4YM14_9BRAD</name>
<keyword evidence="7" id="KW-0732">Signal</keyword>
<dbReference type="GO" id="GO:0004519">
    <property type="term" value="F:endonuclease activity"/>
    <property type="evidence" value="ECO:0007669"/>
    <property type="project" value="UniProtKB-KW"/>
</dbReference>
<gene>
    <name evidence="8" type="ORF">FXV83_38350</name>
</gene>